<dbReference type="EMBL" id="BK015301">
    <property type="protein sequence ID" value="DAE00239.1"/>
    <property type="molecule type" value="Genomic_DNA"/>
</dbReference>
<evidence type="ECO:0000313" key="1">
    <source>
        <dbReference type="EMBL" id="DAE00239.1"/>
    </source>
</evidence>
<sequence length="293" mass="34187">MTAINDVYILRTKIILEEIEDLISQTLPNHEKQFLGKGLGFYDRETYKQLVVPGRKYILGEEHGRREAVYQDNIFNQFVSNTVYSEAGEVLYRPSFYRNKVLFETICSPVALDIFINFAYICLNRELPSNYGVMSKDDTIYYLLTQHYPELEAILKATLGEIKGSLSIDEIMTVIPFTVTLNEIYIRVKDYVKSLFKGKEHLNYHQFTVYYDGSNLLIGDLGDYRISEWEKLKEIELNHREKEANGKYFNEQFSLFADEKITIAFNHDFGVYSDSVEEEGYSLLKMISSKYQS</sequence>
<proteinExistence type="predicted"/>
<organism evidence="1">
    <name type="scientific">Myoviridae sp. ctLnO19</name>
    <dbReference type="NCBI Taxonomy" id="2825085"/>
    <lineage>
        <taxon>Viruses</taxon>
        <taxon>Duplodnaviria</taxon>
        <taxon>Heunggongvirae</taxon>
        <taxon>Uroviricota</taxon>
        <taxon>Caudoviricetes</taxon>
    </lineage>
</organism>
<reference evidence="1" key="1">
    <citation type="journal article" date="2021" name="Proc. Natl. Acad. Sci. U.S.A.">
        <title>A Catalog of Tens of Thousands of Viruses from Human Metagenomes Reveals Hidden Associations with Chronic Diseases.</title>
        <authorList>
            <person name="Tisza M.J."/>
            <person name="Buck C.B."/>
        </authorList>
    </citation>
    <scope>NUCLEOTIDE SEQUENCE</scope>
    <source>
        <strain evidence="1">CtLnO19</strain>
    </source>
</reference>
<accession>A0A8S5NZI0</accession>
<protein>
    <submittedName>
        <fullName evidence="1">Uncharacterized protein</fullName>
    </submittedName>
</protein>
<name>A0A8S5NZI0_9CAUD</name>